<name>A0ABR7DWA0_9BACT</name>
<dbReference type="PROSITE" id="PS51194">
    <property type="entry name" value="HELICASE_CTER"/>
    <property type="match status" value="1"/>
</dbReference>
<evidence type="ECO:0000259" key="1">
    <source>
        <dbReference type="PROSITE" id="PS51194"/>
    </source>
</evidence>
<gene>
    <name evidence="2" type="ORF">H8S77_02720</name>
</gene>
<keyword evidence="2" id="KW-0347">Helicase</keyword>
<keyword evidence="2" id="KW-0378">Hydrolase</keyword>
<evidence type="ECO:0000313" key="3">
    <source>
        <dbReference type="Proteomes" id="UP000644010"/>
    </source>
</evidence>
<dbReference type="RefSeq" id="WP_186958193.1">
    <property type="nucleotide sequence ID" value="NZ_JACOOI010000002.1"/>
</dbReference>
<dbReference type="Gene3D" id="3.40.50.300">
    <property type="entry name" value="P-loop containing nucleotide triphosphate hydrolases"/>
    <property type="match status" value="2"/>
</dbReference>
<dbReference type="Pfam" id="PF00271">
    <property type="entry name" value="Helicase_C"/>
    <property type="match status" value="1"/>
</dbReference>
<accession>A0ABR7DWA0</accession>
<keyword evidence="3" id="KW-1185">Reference proteome</keyword>
<feature type="domain" description="Helicase C-terminal" evidence="1">
    <location>
        <begin position="1052"/>
        <end position="1219"/>
    </location>
</feature>
<evidence type="ECO:0000313" key="2">
    <source>
        <dbReference type="EMBL" id="MBC5641805.1"/>
    </source>
</evidence>
<dbReference type="SUPFAM" id="SSF52540">
    <property type="entry name" value="P-loop containing nucleoside triphosphate hydrolases"/>
    <property type="match status" value="2"/>
</dbReference>
<dbReference type="EMBL" id="JACOOI010000002">
    <property type="protein sequence ID" value="MBC5641805.1"/>
    <property type="molecule type" value="Genomic_DNA"/>
</dbReference>
<keyword evidence="2" id="KW-0067">ATP-binding</keyword>
<sequence length="1362" mass="157348">MIKTKRESLEQFIKEQLIGPGGCKGLYSLKPSASEDENSEELGEVVSTTPGSIYSSAILFPPKKEIKTEGFVEQKNSIVTETIETPKDGNDQETELEEITDTSQNDDEDLNSLSRRFPSSMGVSCCLDSGFSNDNDLKIIVSGRYYTKVEQYTRLEVIVEEQEEFESFFKKNADVFNELFVLERNKLSLRHTIPQSQLSSYKENLRALNIKITAEIAQNPDGSVDPIFADVTFKEQYRYFSSYKERLFKNLSSLKGSESYLTVHEAEVIKKRIEVIERNETFFSYIEDLIAICDSRNFGYWVEHLFEKELDLRSLNFHISTEDGKVIYSPQKNDCLKNIISLNINESETLSLSVWLQLIKTKDDRTYLKILLNNSSTEVNTDEQHYYSIVSEIVNERCLFGVKVDASSKHLCQYKSVSSGSLDDEEAHKLNFSYRNIEDYGVGHLCSVDWNKDDKGLMHVFSEFMPSIESPDVEPVPRDKSCENVEQDGVILPKPYLDLESSQCLQFKWLSFLSPTSDTEILNNLLGFLDSYKSWIQTQRDYINSLDDKEMALQNVKNCEVDYERMKANVIEFLTDSSKMKAFRVMNAAMFMQLWHNKKENQKQIREDETKLNFEFYRKATDDIFPGVEHAAWRPFQLAFILLNLDGIFKSQNDLSWSKRNELVDLVWFPTGGGKTEAYLGLIALTIINRRLTKGEAGYGVTAIMRYTLRLLTTQQFQRALRLILALEQVRLWELDNCKLGDEEISIGLFVGDQSLPNSLDGLKDELRKNWESRTETNNNSKIPLDLCPWCGSKLKHQIDRSGVKFYCENPYCTFDVVNAVIPVRLCDDDIYKNPPTLLFGTVDKFAQLAHKVNTGGNRTNKDSRRLFGRGENWNKLTPDLIIQDELHLLLGPLGSAVSLFECAIDQLCTRNENGQTIRPKIISSTATTRNTALQVRALYDRGISIFPKNGIDYDDSFFAFYKRSKMAGDKDWSFDSKRKYIGVMPTGRTQMTTQMRLAAILFVHRAIFEKENLAKLNDEDFIKAADYYFTTISYFNSLKEVGKTDAQFYMEFTKYTRRLFKRVMRYSNMLESLYAYNERFSKSELTGRLSGNEAVAALNKVQSVTWNPKHRFPYLDKDVWQRPEKPDDFILATNMISVGLDVSRFNTIIINSMPRNIAEYIQASSRVARNKEGLVLTLHNPFRSRDVSHFEKFREFHEKLYYYVEPISITPFSHKSVEKYLPLFLGTYIRHLYPALANNQSAINIDSVKSADIKKTVRVYFEERLKRTSELSGIERELLTTDLFEYICAMVYDMLDQWLQKKEDNQELVYTKRKGQFGGNLQATPLYSSSDDYDEMRLLNKWKVPTALRLLEPEAVIHIIK</sequence>
<dbReference type="InterPro" id="IPR027417">
    <property type="entry name" value="P-loop_NTPase"/>
</dbReference>
<dbReference type="InterPro" id="IPR001650">
    <property type="entry name" value="Helicase_C-like"/>
</dbReference>
<dbReference type="SMART" id="SM00490">
    <property type="entry name" value="HELICc"/>
    <property type="match status" value="1"/>
</dbReference>
<protein>
    <submittedName>
        <fullName evidence="2">Helicase</fullName>
    </submittedName>
</protein>
<dbReference type="GO" id="GO:0004386">
    <property type="term" value="F:helicase activity"/>
    <property type="evidence" value="ECO:0007669"/>
    <property type="project" value="UniProtKB-KW"/>
</dbReference>
<reference evidence="2 3" key="1">
    <citation type="submission" date="2020-08" db="EMBL/GenBank/DDBJ databases">
        <title>Genome public.</title>
        <authorList>
            <person name="Liu C."/>
            <person name="Sun Q."/>
        </authorList>
    </citation>
    <scope>NUCLEOTIDE SEQUENCE [LARGE SCALE GENOMIC DNA]</scope>
    <source>
        <strain evidence="2 3">BX2</strain>
    </source>
</reference>
<comment type="caution">
    <text evidence="2">The sequence shown here is derived from an EMBL/GenBank/DDBJ whole genome shotgun (WGS) entry which is preliminary data.</text>
</comment>
<dbReference type="Proteomes" id="UP000644010">
    <property type="component" value="Unassembled WGS sequence"/>
</dbReference>
<keyword evidence="2" id="KW-0547">Nucleotide-binding</keyword>
<proteinExistence type="predicted"/>
<organism evidence="2 3">
    <name type="scientific">Parabacteroides segnis</name>
    <dbReference type="NCBI Taxonomy" id="2763058"/>
    <lineage>
        <taxon>Bacteria</taxon>
        <taxon>Pseudomonadati</taxon>
        <taxon>Bacteroidota</taxon>
        <taxon>Bacteroidia</taxon>
        <taxon>Bacteroidales</taxon>
        <taxon>Tannerellaceae</taxon>
        <taxon>Parabacteroides</taxon>
    </lineage>
</organism>
<dbReference type="CDD" id="cd18785">
    <property type="entry name" value="SF2_C"/>
    <property type="match status" value="1"/>
</dbReference>